<dbReference type="Proteomes" id="UP000703269">
    <property type="component" value="Unassembled WGS sequence"/>
</dbReference>
<proteinExistence type="predicted"/>
<organism evidence="2 3">
    <name type="scientific">Phanerochaete sordida</name>
    <dbReference type="NCBI Taxonomy" id="48140"/>
    <lineage>
        <taxon>Eukaryota</taxon>
        <taxon>Fungi</taxon>
        <taxon>Dikarya</taxon>
        <taxon>Basidiomycota</taxon>
        <taxon>Agaricomycotina</taxon>
        <taxon>Agaricomycetes</taxon>
        <taxon>Polyporales</taxon>
        <taxon>Phanerochaetaceae</taxon>
        <taxon>Phanerochaete</taxon>
    </lineage>
</organism>
<evidence type="ECO:0000259" key="1">
    <source>
        <dbReference type="Pfam" id="PF20236"/>
    </source>
</evidence>
<dbReference type="InterPro" id="IPR046528">
    <property type="entry name" value="DUF6593"/>
</dbReference>
<dbReference type="OrthoDB" id="3256331at2759"/>
<dbReference type="Pfam" id="PF20236">
    <property type="entry name" value="DUF6593"/>
    <property type="match status" value="1"/>
</dbReference>
<reference evidence="2 3" key="1">
    <citation type="submission" date="2021-08" db="EMBL/GenBank/DDBJ databases">
        <title>Draft Genome Sequence of Phanerochaete sordida strain YK-624.</title>
        <authorList>
            <person name="Mori T."/>
            <person name="Dohra H."/>
            <person name="Suzuki T."/>
            <person name="Kawagishi H."/>
            <person name="Hirai H."/>
        </authorList>
    </citation>
    <scope>NUCLEOTIDE SEQUENCE [LARGE SCALE GENOMIC DNA]</scope>
    <source>
        <strain evidence="2 3">YK-624</strain>
    </source>
</reference>
<name>A0A9P3GHQ6_9APHY</name>
<accession>A0A9P3GHQ6</accession>
<protein>
    <recommendedName>
        <fullName evidence="1">DUF6593 domain-containing protein</fullName>
    </recommendedName>
</protein>
<comment type="caution">
    <text evidence="2">The sequence shown here is derived from an EMBL/GenBank/DDBJ whole genome shotgun (WGS) entry which is preliminary data.</text>
</comment>
<feature type="domain" description="DUF6593" evidence="1">
    <location>
        <begin position="15"/>
        <end position="177"/>
    </location>
</feature>
<keyword evidence="3" id="KW-1185">Reference proteome</keyword>
<evidence type="ECO:0000313" key="3">
    <source>
        <dbReference type="Proteomes" id="UP000703269"/>
    </source>
</evidence>
<dbReference type="EMBL" id="BPQB01000041">
    <property type="protein sequence ID" value="GJE94514.1"/>
    <property type="molecule type" value="Genomic_DNA"/>
</dbReference>
<dbReference type="AlphaFoldDB" id="A0A9P3GHQ6"/>
<gene>
    <name evidence="2" type="ORF">PsYK624_106840</name>
</gene>
<evidence type="ECO:0000313" key="2">
    <source>
        <dbReference type="EMBL" id="GJE94514.1"/>
    </source>
</evidence>
<sequence>MASSEEITTLTFTPDNPCNTVVTSSAGKVLYRVTTDAAAKSPVTHVYDGADELVASLEWHSVSADKVILKGQPPVSFTDWMKKSHIPFKDEASFKDAQGRKYKWKGIGPGRCMELHSEDDSFKTVIARYTRSYRMPNPAGDDPLVIHTPGELKLTPRAAEVQELVVLTLLFQEKRRRLEAGGLSEGAGYGLAYGSAVGGAFGGLA</sequence>